<dbReference type="GO" id="GO:0008289">
    <property type="term" value="F:lipid binding"/>
    <property type="evidence" value="ECO:0007669"/>
    <property type="project" value="UniProtKB-KW"/>
</dbReference>
<dbReference type="STRING" id="309798.COPRO5265_1044"/>
<proteinExistence type="predicted"/>
<dbReference type="EMBL" id="CP001145">
    <property type="protein sequence ID" value="ACI17934.1"/>
    <property type="molecule type" value="Genomic_DNA"/>
</dbReference>
<keyword evidence="1" id="KW-0446">Lipid-binding</keyword>
<dbReference type="OrthoDB" id="9780660at2"/>
<keyword evidence="3" id="KW-1185">Reference proteome</keyword>
<dbReference type="InterPro" id="IPR043168">
    <property type="entry name" value="DegV_C"/>
</dbReference>
<dbReference type="AlphaFoldDB" id="B5Y9B5"/>
<dbReference type="Gene3D" id="3.40.50.10170">
    <property type="match status" value="1"/>
</dbReference>
<evidence type="ECO:0000313" key="2">
    <source>
        <dbReference type="EMBL" id="ACI17934.1"/>
    </source>
</evidence>
<reference evidence="3" key="1">
    <citation type="submission" date="2008-08" db="EMBL/GenBank/DDBJ databases">
        <title>The complete genome sequence of Coprothermobacter proteolyticus strain ATCC 5245 / DSM 5265 / BT.</title>
        <authorList>
            <person name="Dodson R.J."/>
            <person name="Durkin A.S."/>
            <person name="Wu M."/>
            <person name="Eisen J."/>
            <person name="Sutton G."/>
        </authorList>
    </citation>
    <scope>NUCLEOTIDE SEQUENCE [LARGE SCALE GENOMIC DNA]</scope>
    <source>
        <strain evidence="3">ATCC 35245 / DSM 5265 / OCM 4 / BT</strain>
    </source>
</reference>
<protein>
    <submittedName>
        <fullName evidence="2">DegV family protein, putative</fullName>
    </submittedName>
</protein>
<dbReference type="NCBIfam" id="TIGR00762">
    <property type="entry name" value="DegV"/>
    <property type="match status" value="1"/>
</dbReference>
<dbReference type="RefSeq" id="WP_012544585.1">
    <property type="nucleotide sequence ID" value="NC_011295.1"/>
</dbReference>
<dbReference type="InterPro" id="IPR050270">
    <property type="entry name" value="DegV_domain_contain"/>
</dbReference>
<gene>
    <name evidence="2" type="ordered locus">COPRO5265_1044</name>
</gene>
<dbReference type="Proteomes" id="UP000001732">
    <property type="component" value="Chromosome"/>
</dbReference>
<dbReference type="PANTHER" id="PTHR33434">
    <property type="entry name" value="DEGV DOMAIN-CONTAINING PROTEIN DR_1986-RELATED"/>
    <property type="match status" value="1"/>
</dbReference>
<evidence type="ECO:0000313" key="3">
    <source>
        <dbReference type="Proteomes" id="UP000001732"/>
    </source>
</evidence>
<reference evidence="2 3" key="2">
    <citation type="journal article" date="2014" name="Genome Announc.">
        <title>Complete Genome Sequence of Coprothermobacter proteolyticus DSM 5265.</title>
        <authorList>
            <person name="Alexiev A."/>
            <person name="Coil D.A."/>
            <person name="Badger J.H."/>
            <person name="Enticknap J."/>
            <person name="Ward N."/>
            <person name="Robb F.T."/>
            <person name="Eisen J.A."/>
        </authorList>
    </citation>
    <scope>NUCLEOTIDE SEQUENCE [LARGE SCALE GENOMIC DNA]</scope>
    <source>
        <strain evidence="3">ATCC 35245 / DSM 5265 / OCM 4 / BT</strain>
    </source>
</reference>
<dbReference type="Pfam" id="PF02645">
    <property type="entry name" value="DegV"/>
    <property type="match status" value="1"/>
</dbReference>
<organism evidence="2 3">
    <name type="scientific">Coprothermobacter proteolyticus (strain ATCC 35245 / DSM 5265 / OCM 4 / BT)</name>
    <dbReference type="NCBI Taxonomy" id="309798"/>
    <lineage>
        <taxon>Bacteria</taxon>
        <taxon>Pseudomonadati</taxon>
        <taxon>Coprothermobacterota</taxon>
        <taxon>Coprothermobacteria</taxon>
        <taxon>Coprothermobacterales</taxon>
        <taxon>Coprothermobacteraceae</taxon>
        <taxon>Coprothermobacter</taxon>
    </lineage>
</organism>
<dbReference type="KEGG" id="cpo:COPRO5265_1044"/>
<dbReference type="eggNOG" id="COG1307">
    <property type="taxonomic scope" value="Bacteria"/>
</dbReference>
<dbReference type="InterPro" id="IPR003797">
    <property type="entry name" value="DegV"/>
</dbReference>
<dbReference type="PROSITE" id="PS51482">
    <property type="entry name" value="DEGV"/>
    <property type="match status" value="1"/>
</dbReference>
<evidence type="ECO:0000256" key="1">
    <source>
        <dbReference type="ARBA" id="ARBA00023121"/>
    </source>
</evidence>
<dbReference type="SUPFAM" id="SSF82549">
    <property type="entry name" value="DAK1/DegV-like"/>
    <property type="match status" value="1"/>
</dbReference>
<dbReference type="Gene3D" id="3.30.1180.10">
    <property type="match status" value="1"/>
</dbReference>
<dbReference type="PANTHER" id="PTHR33434:SF2">
    <property type="entry name" value="FATTY ACID-BINDING PROTEIN TM_1468"/>
    <property type="match status" value="1"/>
</dbReference>
<dbReference type="HOGENOM" id="CLU_048251_0_1_9"/>
<name>B5Y9B5_COPPD</name>
<sequence>MSRSKIGVVFDSSAYAPKPLEHTRVVELRVNKGDRSYKELTEIDWDEFYKDLREKKNIPTTSAAPIEEVRSAINELLDEGNDNVIGIWLSKHFSVTFEEAKMLESEFNGRFIALDTKLVAAGPYRMILEALKAIDLGWSLDEVVNHVIEVRDAYQTIFLASIEHLAKGGRIGKAQALAGNLLHFQPLLFVDDGMVNSYKVVRGRKAAIKEMPQFMIKNFGHEQLFLDIVWSDNFDEVSVLEQFLEENGMKRQDVLRLGPVIGTHLGPDLLALFGVPTKVML</sequence>
<accession>B5Y9B5</accession>